<dbReference type="RefSeq" id="WP_114835363.1">
    <property type="nucleotide sequence ID" value="NZ_LR699114.1"/>
</dbReference>
<keyword evidence="11 17" id="KW-0460">Magnesium</keyword>
<dbReference type="Pfam" id="PF13242">
    <property type="entry name" value="Hydrolase_like"/>
    <property type="match status" value="1"/>
</dbReference>
<dbReference type="GO" id="GO:0046872">
    <property type="term" value="F:metal ion binding"/>
    <property type="evidence" value="ECO:0007669"/>
    <property type="project" value="UniProtKB-KW"/>
</dbReference>
<dbReference type="GO" id="GO:0034200">
    <property type="term" value="F:D-glycero-beta-D-manno-heptose 1,7-bisphosphate 7-phosphatase activity"/>
    <property type="evidence" value="ECO:0007669"/>
    <property type="project" value="UniProtKB-EC"/>
</dbReference>
<feature type="binding site" evidence="17">
    <location>
        <position position="126"/>
    </location>
    <ligand>
        <name>Mg(2+)</name>
        <dbReference type="ChEBI" id="CHEBI:18420"/>
    </ligand>
</feature>
<feature type="binding site" evidence="17">
    <location>
        <position position="91"/>
    </location>
    <ligand>
        <name>Zn(2+)</name>
        <dbReference type="ChEBI" id="CHEBI:29105"/>
    </ligand>
</feature>
<dbReference type="GO" id="GO:0005737">
    <property type="term" value="C:cytoplasm"/>
    <property type="evidence" value="ECO:0007669"/>
    <property type="project" value="UniProtKB-SubCell"/>
</dbReference>
<dbReference type="InterPro" id="IPR006549">
    <property type="entry name" value="HAD-SF_hydro_IIIA"/>
</dbReference>
<evidence type="ECO:0000313" key="18">
    <source>
        <dbReference type="EMBL" id="RDI38379.1"/>
    </source>
</evidence>
<evidence type="ECO:0000256" key="5">
    <source>
        <dbReference type="ARBA" id="ARBA00004708"/>
    </source>
</evidence>
<dbReference type="AlphaFoldDB" id="A0A370G6A7"/>
<evidence type="ECO:0000256" key="12">
    <source>
        <dbReference type="ARBA" id="ARBA00023277"/>
    </source>
</evidence>
<evidence type="ECO:0000256" key="9">
    <source>
        <dbReference type="ARBA" id="ARBA00022801"/>
    </source>
</evidence>
<keyword evidence="7 14" id="KW-0963">Cytoplasm</keyword>
<feature type="active site" description="Nucleophile" evidence="15">
    <location>
        <position position="7"/>
    </location>
</feature>
<feature type="active site" description="Proton donor" evidence="15">
    <location>
        <position position="9"/>
    </location>
</feature>
<evidence type="ECO:0000256" key="16">
    <source>
        <dbReference type="PIRSR" id="PIRSR004682-3"/>
    </source>
</evidence>
<evidence type="ECO:0000256" key="14">
    <source>
        <dbReference type="PIRNR" id="PIRNR004682"/>
    </source>
</evidence>
<comment type="similarity">
    <text evidence="13 14">Belongs to the gmhB family.</text>
</comment>
<keyword evidence="19" id="KW-1185">Reference proteome</keyword>
<accession>A0A370G6A7</accession>
<feature type="binding site" evidence="17">
    <location>
        <position position="99"/>
    </location>
    <ligand>
        <name>Zn(2+)</name>
        <dbReference type="ChEBI" id="CHEBI:29105"/>
    </ligand>
</feature>
<dbReference type="InterPro" id="IPR004446">
    <property type="entry name" value="Heptose_bisP_phosphatase"/>
</dbReference>
<dbReference type="NCBIfam" id="TIGR01656">
    <property type="entry name" value="Histidinol-ppas"/>
    <property type="match status" value="1"/>
</dbReference>
<gene>
    <name evidence="18" type="ORF">C8D86_13319</name>
</gene>
<evidence type="ECO:0000256" key="7">
    <source>
        <dbReference type="ARBA" id="ARBA00022490"/>
    </source>
</evidence>
<evidence type="ECO:0000256" key="10">
    <source>
        <dbReference type="ARBA" id="ARBA00022833"/>
    </source>
</evidence>
<evidence type="ECO:0000256" key="4">
    <source>
        <dbReference type="ARBA" id="ARBA00004496"/>
    </source>
</evidence>
<keyword evidence="9 14" id="KW-0378">Hydrolase</keyword>
<sequence>MSYVILDRDGVINYDSEEYIKTPDEWIPIPGSLSAIAQLNRAGFKVVVATNQSGVARGYYDIDILDDIHEKFLRELAAHGGYVEEIFFCPHHPDEQCPCRKPKPGLLYQIQEKYLVNLTETFFIGDSFVDVQAAHSAGCKPLLVLTGKGEQSLEKYPELLAVPHFSNLASAVEYVIARQKP</sequence>
<evidence type="ECO:0000256" key="1">
    <source>
        <dbReference type="ARBA" id="ARBA00001226"/>
    </source>
</evidence>
<dbReference type="NCBIfam" id="NF006506">
    <property type="entry name" value="PRK08942.1"/>
    <property type="match status" value="1"/>
</dbReference>
<comment type="caution">
    <text evidence="18">The sequence shown here is derived from an EMBL/GenBank/DDBJ whole genome shotgun (WGS) entry which is preliminary data.</text>
</comment>
<evidence type="ECO:0000313" key="19">
    <source>
        <dbReference type="Proteomes" id="UP000254720"/>
    </source>
</evidence>
<dbReference type="NCBIfam" id="TIGR01662">
    <property type="entry name" value="HAD-SF-IIIA"/>
    <property type="match status" value="1"/>
</dbReference>
<name>A0A370G6A7_9COXI</name>
<dbReference type="EC" id="3.1.3.-" evidence="14"/>
<organism evidence="18 19">
    <name type="scientific">Aquicella lusitana</name>
    <dbReference type="NCBI Taxonomy" id="254246"/>
    <lineage>
        <taxon>Bacteria</taxon>
        <taxon>Pseudomonadati</taxon>
        <taxon>Pseudomonadota</taxon>
        <taxon>Gammaproteobacteria</taxon>
        <taxon>Legionellales</taxon>
        <taxon>Coxiellaceae</taxon>
        <taxon>Aquicella</taxon>
    </lineage>
</organism>
<dbReference type="InterPro" id="IPR006543">
    <property type="entry name" value="Histidinol-phos"/>
</dbReference>
<comment type="subunit">
    <text evidence="6">Monomer.</text>
</comment>
<keyword evidence="12 14" id="KW-0119">Carbohydrate metabolism</keyword>
<comment type="cofactor">
    <cofactor evidence="3 17">
        <name>Zn(2+)</name>
        <dbReference type="ChEBI" id="CHEBI:29105"/>
    </cofactor>
</comment>
<evidence type="ECO:0000256" key="6">
    <source>
        <dbReference type="ARBA" id="ARBA00011245"/>
    </source>
</evidence>
<comment type="cofactor">
    <cofactor evidence="2 17">
        <name>Mg(2+)</name>
        <dbReference type="ChEBI" id="CHEBI:18420"/>
    </cofactor>
</comment>
<feature type="site" description="Stabilizes the phosphoryl group" evidence="16">
    <location>
        <position position="50"/>
    </location>
</feature>
<evidence type="ECO:0000256" key="8">
    <source>
        <dbReference type="ARBA" id="ARBA00022723"/>
    </source>
</evidence>
<dbReference type="GO" id="GO:0005975">
    <property type="term" value="P:carbohydrate metabolic process"/>
    <property type="evidence" value="ECO:0007669"/>
    <property type="project" value="InterPro"/>
</dbReference>
<dbReference type="InterPro" id="IPR023214">
    <property type="entry name" value="HAD_sf"/>
</dbReference>
<dbReference type="OrthoDB" id="9781367at2"/>
<feature type="binding site" evidence="17">
    <location>
        <position position="97"/>
    </location>
    <ligand>
        <name>Zn(2+)</name>
        <dbReference type="ChEBI" id="CHEBI:29105"/>
    </ligand>
</feature>
<evidence type="ECO:0000256" key="3">
    <source>
        <dbReference type="ARBA" id="ARBA00001947"/>
    </source>
</evidence>
<dbReference type="InterPro" id="IPR036412">
    <property type="entry name" value="HAD-like_sf"/>
</dbReference>
<proteinExistence type="inferred from homology"/>
<dbReference type="EMBL" id="QQAX01000033">
    <property type="protein sequence ID" value="RDI38379.1"/>
    <property type="molecule type" value="Genomic_DNA"/>
</dbReference>
<comment type="subcellular location">
    <subcellularLocation>
        <location evidence="4 14">Cytoplasm</location>
    </subcellularLocation>
</comment>
<comment type="catalytic activity">
    <reaction evidence="1">
        <text>D-glycero-beta-D-manno-heptose 1,7-bisphosphate + H2O = D-glycero-beta-D-manno-heptose 1-phosphate + phosphate</text>
        <dbReference type="Rhea" id="RHEA:28518"/>
        <dbReference type="ChEBI" id="CHEBI:15377"/>
        <dbReference type="ChEBI" id="CHEBI:43474"/>
        <dbReference type="ChEBI" id="CHEBI:60208"/>
        <dbReference type="ChEBI" id="CHEBI:61593"/>
        <dbReference type="EC" id="3.1.3.82"/>
    </reaction>
</comment>
<keyword evidence="10 17" id="KW-0862">Zinc</keyword>
<dbReference type="CDD" id="cd07503">
    <property type="entry name" value="HAD_HisB-N"/>
    <property type="match status" value="1"/>
</dbReference>
<dbReference type="FunFam" id="3.40.50.1000:FF:000168">
    <property type="entry name" value="D,D-heptose 1,7-bisphosphate phosphatase"/>
    <property type="match status" value="1"/>
</dbReference>
<evidence type="ECO:0000256" key="2">
    <source>
        <dbReference type="ARBA" id="ARBA00001946"/>
    </source>
</evidence>
<dbReference type="PANTHER" id="PTHR42891">
    <property type="entry name" value="D-GLYCERO-BETA-D-MANNO-HEPTOSE-1,7-BISPHOSPHATE 7-PHOSPHATASE"/>
    <property type="match status" value="1"/>
</dbReference>
<evidence type="ECO:0000256" key="11">
    <source>
        <dbReference type="ARBA" id="ARBA00022842"/>
    </source>
</evidence>
<dbReference type="Proteomes" id="UP000254720">
    <property type="component" value="Unassembled WGS sequence"/>
</dbReference>
<evidence type="ECO:0000256" key="17">
    <source>
        <dbReference type="PIRSR" id="PIRSR004682-4"/>
    </source>
</evidence>
<evidence type="ECO:0000256" key="15">
    <source>
        <dbReference type="PIRSR" id="PIRSR004682-1"/>
    </source>
</evidence>
<evidence type="ECO:0000256" key="13">
    <source>
        <dbReference type="ARBA" id="ARBA00061616"/>
    </source>
</evidence>
<dbReference type="SUPFAM" id="SSF56784">
    <property type="entry name" value="HAD-like"/>
    <property type="match status" value="1"/>
</dbReference>
<dbReference type="Gene3D" id="3.40.50.1000">
    <property type="entry name" value="HAD superfamily/HAD-like"/>
    <property type="match status" value="1"/>
</dbReference>
<reference evidence="18 19" key="1">
    <citation type="submission" date="2018-07" db="EMBL/GenBank/DDBJ databases">
        <title>Genomic Encyclopedia of Type Strains, Phase IV (KMG-IV): sequencing the most valuable type-strain genomes for metagenomic binning, comparative biology and taxonomic classification.</title>
        <authorList>
            <person name="Goeker M."/>
        </authorList>
    </citation>
    <scope>NUCLEOTIDE SEQUENCE [LARGE SCALE GENOMIC DNA]</scope>
    <source>
        <strain evidence="18 19">DSM 16500</strain>
    </source>
</reference>
<keyword evidence="8 17" id="KW-0479">Metal-binding</keyword>
<feature type="site" description="Contributes to substrate recognition" evidence="16">
    <location>
        <position position="100"/>
    </location>
</feature>
<dbReference type="PANTHER" id="PTHR42891:SF1">
    <property type="entry name" value="D-GLYCERO-BETA-D-MANNO-HEPTOSE-1,7-BISPHOSPHATE 7-PHOSPHATASE"/>
    <property type="match status" value="1"/>
</dbReference>
<feature type="binding site" evidence="17">
    <location>
        <position position="89"/>
    </location>
    <ligand>
        <name>Zn(2+)</name>
        <dbReference type="ChEBI" id="CHEBI:29105"/>
    </ligand>
</feature>
<feature type="binding site" evidence="17">
    <location>
        <position position="7"/>
    </location>
    <ligand>
        <name>Mg(2+)</name>
        <dbReference type="ChEBI" id="CHEBI:18420"/>
    </ligand>
</feature>
<feature type="site" description="Stabilizes the phosphoryl group" evidence="16">
    <location>
        <position position="101"/>
    </location>
</feature>
<dbReference type="PIRSF" id="PIRSF004682">
    <property type="entry name" value="GmhB"/>
    <property type="match status" value="1"/>
</dbReference>
<feature type="binding site" evidence="17">
    <location>
        <position position="9"/>
    </location>
    <ligand>
        <name>Mg(2+)</name>
        <dbReference type="ChEBI" id="CHEBI:18420"/>
    </ligand>
</feature>
<comment type="pathway">
    <text evidence="5">Nucleotide-sugar biosynthesis; ADP-L-glycero-beta-D-manno-heptose biosynthesis; ADP-L-glycero-beta-D-manno-heptose from D-glycero-beta-D-manno-heptose 7-phosphate: step 2/4.</text>
</comment>
<protein>
    <recommendedName>
        <fullName evidence="14">D,D-heptose 1,7-bisphosphate phosphatase</fullName>
        <ecNumber evidence="14">3.1.3.-</ecNumber>
    </recommendedName>
</protein>